<proteinExistence type="inferred from homology"/>
<dbReference type="NCBIfam" id="NF010539">
    <property type="entry name" value="PRK13927.1"/>
    <property type="match status" value="1"/>
</dbReference>
<evidence type="ECO:0000256" key="3">
    <source>
        <dbReference type="ARBA" id="ARBA00022840"/>
    </source>
</evidence>
<dbReference type="GO" id="GO:0000902">
    <property type="term" value="P:cell morphogenesis"/>
    <property type="evidence" value="ECO:0007669"/>
    <property type="project" value="InterPro"/>
</dbReference>
<dbReference type="GO" id="GO:0008360">
    <property type="term" value="P:regulation of cell shape"/>
    <property type="evidence" value="ECO:0007669"/>
    <property type="project" value="UniProtKB-UniRule"/>
</dbReference>
<dbReference type="InterPro" id="IPR056546">
    <property type="entry name" value="MreB_MamK-like"/>
</dbReference>
<dbReference type="GO" id="GO:0005524">
    <property type="term" value="F:ATP binding"/>
    <property type="evidence" value="ECO:0007669"/>
    <property type="project" value="UniProtKB-KW"/>
</dbReference>
<keyword evidence="1 6" id="KW-0963">Cytoplasm</keyword>
<evidence type="ECO:0000256" key="2">
    <source>
        <dbReference type="ARBA" id="ARBA00022741"/>
    </source>
</evidence>
<comment type="similarity">
    <text evidence="5 6">Belongs to the FtsA/MreB family.</text>
</comment>
<evidence type="ECO:0000313" key="7">
    <source>
        <dbReference type="EMBL" id="AGG16235.1"/>
    </source>
</evidence>
<dbReference type="PANTHER" id="PTHR42749">
    <property type="entry name" value="CELL SHAPE-DETERMINING PROTEIN MREB"/>
    <property type="match status" value="1"/>
</dbReference>
<dbReference type="GO" id="GO:0005737">
    <property type="term" value="C:cytoplasm"/>
    <property type="evidence" value="ECO:0007669"/>
    <property type="project" value="UniProtKB-SubCell"/>
</dbReference>
<dbReference type="AlphaFoldDB" id="M1RMM1"/>
<comment type="subunit">
    <text evidence="6">Forms polymers.</text>
</comment>
<comment type="subcellular location">
    <subcellularLocation>
        <location evidence="6">Cytoplasm</location>
    </subcellularLocation>
    <text evidence="6">Membrane-associated.</text>
</comment>
<evidence type="ECO:0000256" key="5">
    <source>
        <dbReference type="ARBA" id="ARBA00023458"/>
    </source>
</evidence>
<accession>M1RMM1</accession>
<feature type="binding site" evidence="6">
    <location>
        <begin position="233"/>
        <end position="236"/>
    </location>
    <ligand>
        <name>ATP</name>
        <dbReference type="ChEBI" id="CHEBI:30616"/>
    </ligand>
</feature>
<comment type="function">
    <text evidence="6">Forms membrane-associated dynamic filaments that are essential for cell shape determination. Acts by regulating cell wall synthesis and cell elongation, and thus cell shape. A feedback loop between cell geometry and MreB localization may maintain elongated cell shape by targeting cell wall growth to regions of negative cell wall curvature.</text>
</comment>
<dbReference type="EMBL" id="KC196902">
    <property type="protein sequence ID" value="AGG16235.1"/>
    <property type="molecule type" value="Genomic_DNA"/>
</dbReference>
<feature type="binding site" evidence="6">
    <location>
        <begin position="185"/>
        <end position="187"/>
    </location>
    <ligand>
        <name>ATP</name>
        <dbReference type="ChEBI" id="CHEBI:30616"/>
    </ligand>
</feature>
<organism evidence="7">
    <name type="scientific">bacterium FH-1</name>
    <dbReference type="NCBI Taxonomy" id="1297054"/>
    <lineage>
        <taxon>Bacteria</taxon>
    </lineage>
</organism>
<dbReference type="HAMAP" id="MF_02207">
    <property type="entry name" value="MreB"/>
    <property type="match status" value="1"/>
</dbReference>
<dbReference type="InterPro" id="IPR004753">
    <property type="entry name" value="MreB"/>
</dbReference>
<dbReference type="Gene3D" id="3.30.420.40">
    <property type="match status" value="3"/>
</dbReference>
<keyword evidence="2 6" id="KW-0547">Nucleotide-binding</keyword>
<keyword evidence="4 6" id="KW-0133">Cell shape</keyword>
<feature type="binding site" evidence="6">
    <location>
        <begin position="313"/>
        <end position="316"/>
    </location>
    <ligand>
        <name>ATP</name>
        <dbReference type="ChEBI" id="CHEBI:30616"/>
    </ligand>
</feature>
<dbReference type="SUPFAM" id="SSF53067">
    <property type="entry name" value="Actin-like ATPase domain"/>
    <property type="match status" value="2"/>
</dbReference>
<dbReference type="PRINTS" id="PR01652">
    <property type="entry name" value="SHAPEPROTEIN"/>
</dbReference>
<dbReference type="CDD" id="cd10225">
    <property type="entry name" value="ASKHA_NBD_MreB-like"/>
    <property type="match status" value="1"/>
</dbReference>
<dbReference type="PANTHER" id="PTHR42749:SF1">
    <property type="entry name" value="CELL SHAPE-DETERMINING PROTEIN MREB"/>
    <property type="match status" value="1"/>
</dbReference>
<evidence type="ECO:0000256" key="6">
    <source>
        <dbReference type="HAMAP-Rule" id="MF_02207"/>
    </source>
</evidence>
<reference evidence="7" key="1">
    <citation type="journal article" date="2013" name="Environ. Microbiol.">
        <title>Comparative genomic analysis of magnetotactic bacteria from the Deltaproteobacteria provides new insights into magnetite and greigite magnetosome genes required for magnetotaxis.</title>
        <authorList>
            <person name="Lefevre C.T."/>
            <person name="Trubitsyn D."/>
            <person name="Abreu F."/>
            <person name="Kolinko S."/>
            <person name="Jogler C."/>
            <person name="de Almeida L.G."/>
            <person name="de Vasconcelos A.T."/>
            <person name="Kube M."/>
            <person name="Reinhardt R."/>
            <person name="Lins U."/>
            <person name="Pignol D."/>
            <person name="Schuler D."/>
            <person name="Bazylinski D.A."/>
            <person name="Ginet N."/>
        </authorList>
    </citation>
    <scope>NUCLEOTIDE SEQUENCE</scope>
    <source>
        <strain evidence="7">FH-1</strain>
    </source>
</reference>
<sequence length="362" mass="38820">MGQLSGNGPSSFFSNANASVGMFFTKLFRFLGKDLAMDLGTANTLLYTAQDGIVLAEPSVVAIDTRTDELVAVGAEAKEYLGRTPERIRAIRPMKDGVIADFDVTRAMIAFFVRKVLTGFRYAKPKMVICVPTGITQVEKRAVVESAQMAGAREVKLVEEPMAAAIGAGLPIDRPSGNMVVDIGGGTTEVAVISLSAIAYAESVRVAGDELNETVQRYVQDEFQLLIGENMAEEIKIRIGSAMPLPEPRSMDVSGKSLIDGTPTTVTITDEQIREAIREPVNIIVSAAMKALEKTPPELVADIAKNGLLLAGGGALLAGLDQRISQETNLTVVLDDDPLTTVVRGTGRSMVDRERFKDVFIN</sequence>
<name>M1RMM1_UNCXX</name>
<evidence type="ECO:0000256" key="1">
    <source>
        <dbReference type="ARBA" id="ARBA00022490"/>
    </source>
</evidence>
<evidence type="ECO:0000256" key="4">
    <source>
        <dbReference type="ARBA" id="ARBA00022960"/>
    </source>
</evidence>
<gene>
    <name evidence="6" type="primary">mreB</name>
</gene>
<keyword evidence="3 6" id="KW-0067">ATP-binding</keyword>
<dbReference type="InterPro" id="IPR043129">
    <property type="entry name" value="ATPase_NBD"/>
</dbReference>
<protein>
    <recommendedName>
        <fullName evidence="6">Cell shape-determining protein MreB</fullName>
    </recommendedName>
</protein>
<feature type="binding site" evidence="6">
    <location>
        <begin position="41"/>
        <end position="43"/>
    </location>
    <ligand>
        <name>ATP</name>
        <dbReference type="ChEBI" id="CHEBI:30616"/>
    </ligand>
</feature>
<dbReference type="NCBIfam" id="TIGR00904">
    <property type="entry name" value="mreB"/>
    <property type="match status" value="1"/>
</dbReference>
<dbReference type="Pfam" id="PF06723">
    <property type="entry name" value="MreB_Mbl"/>
    <property type="match status" value="1"/>
</dbReference>